<evidence type="ECO:0000313" key="2">
    <source>
        <dbReference type="Proteomes" id="UP001062263"/>
    </source>
</evidence>
<keyword evidence="2" id="KW-1185">Reference proteome</keyword>
<evidence type="ECO:0000313" key="1">
    <source>
        <dbReference type="EMBL" id="BDL43157.1"/>
    </source>
</evidence>
<sequence>MSAEEKPIEARKLVSWDWTAFWKEHQLLLNCVLSKCLPEIQTEYRLFCSDDLQDGYIIYDGKEKSIHVRHDIKTSILAFCKKHSVPTKGNRSLQKQGILQGKRLNPDFAAALWHFKAEEIQKEIQLQKVINSDIKHVEWSSVELNILNTHSGQKSLRLLWGCLKDAERRYPDNRKIVWKLRFLKQHFSYLMNDPSLLEKGWMAYQQGIMAQLRLQIEFLEKSHHAGTEFAQKFKESRDSENFAQIAVWGKLIDQMSIDVLREQSDDTEWEALKEIMKEFVMEHQRIPTQKEVGDIFVRRYGNSQYTETTLGRIAKDLSTYNKAEKDQRSRNRSRFLERWGFSWLEKARIK</sequence>
<dbReference type="RefSeq" id="WP_215434482.1">
    <property type="nucleotide sequence ID" value="NZ_AP025943.1"/>
</dbReference>
<organism evidence="1 2">
    <name type="scientific">Akkermansia biwaensis</name>
    <dbReference type="NCBI Taxonomy" id="2946555"/>
    <lineage>
        <taxon>Bacteria</taxon>
        <taxon>Pseudomonadati</taxon>
        <taxon>Verrucomicrobiota</taxon>
        <taxon>Verrucomicrobiia</taxon>
        <taxon>Verrucomicrobiales</taxon>
        <taxon>Akkermansiaceae</taxon>
        <taxon>Akkermansia</taxon>
    </lineage>
</organism>
<proteinExistence type="predicted"/>
<name>A0ABN6QIZ5_9BACT</name>
<dbReference type="EMBL" id="AP025943">
    <property type="protein sequence ID" value="BDL43157.1"/>
    <property type="molecule type" value="Genomic_DNA"/>
</dbReference>
<reference evidence="1" key="1">
    <citation type="submission" date="2022-06" db="EMBL/GenBank/DDBJ databases">
        <title>Akkermansia biwalacus sp. nov., an anaerobic mucin-degrading bacterium isolated from human intestine.</title>
        <authorList>
            <person name="Kobayashi Y."/>
            <person name="Inoue S."/>
            <person name="Kawahara T."/>
            <person name="Kohda N."/>
        </authorList>
    </citation>
    <scope>NUCLEOTIDE SEQUENCE</scope>
    <source>
        <strain evidence="1">WON2089</strain>
    </source>
</reference>
<accession>A0ABN6QIZ5</accession>
<dbReference type="Proteomes" id="UP001062263">
    <property type="component" value="Chromosome"/>
</dbReference>
<gene>
    <name evidence="1" type="ORF">Abiwalacus_07310</name>
</gene>
<protein>
    <submittedName>
        <fullName evidence="1">Uncharacterized protein</fullName>
    </submittedName>
</protein>